<dbReference type="GO" id="GO:0030145">
    <property type="term" value="F:manganese ion binding"/>
    <property type="evidence" value="ECO:0007669"/>
    <property type="project" value="TreeGrafter"/>
</dbReference>
<keyword evidence="5 10" id="KW-0479">Metal-binding</keyword>
<gene>
    <name evidence="14" type="primary">rocF</name>
    <name evidence="14" type="ORF">HYG86_08040</name>
</gene>
<sequence length="299" mass="32575">MEQRIQVIGVPLDLGANRRGVDMGPSAIRYAGLKKRLQNNAINVRDIGDIFVPAPESRIIENEKLKYLDVIKDVNTVLADQVSEALKNNYRPVILGGDHAIAIGSIAGVSQRVKRMGLIWFDAHGDFNTAETTPSGNIHGMPLAVSLGYGAPELTNIGGFVGKVKPEDVVVIGLRDVDLQEKKMIKQSGVNAFTMHEVDRMGIKEVMEQALKLVTKNTDGFHVSFDLDVMDPMEAPGVGTRVRGGLNYREAHLAMELIAETKKMISLDMVEVNPILDQGNRTAELAVELIASALGENIL</sequence>
<dbReference type="FunFam" id="3.40.800.10:FF:000005">
    <property type="entry name" value="Arginase"/>
    <property type="match status" value="1"/>
</dbReference>
<dbReference type="InterPro" id="IPR014033">
    <property type="entry name" value="Arginase"/>
</dbReference>
<feature type="binding site" evidence="10">
    <location>
        <position position="226"/>
    </location>
    <ligand>
        <name>Mn(2+)</name>
        <dbReference type="ChEBI" id="CHEBI:29035"/>
        <label>1</label>
    </ligand>
</feature>
<dbReference type="Gene3D" id="3.40.800.10">
    <property type="entry name" value="Ureohydrolase domain"/>
    <property type="match status" value="1"/>
</dbReference>
<feature type="binding site" evidence="10">
    <location>
        <position position="99"/>
    </location>
    <ligand>
        <name>Mn(2+)</name>
        <dbReference type="ChEBI" id="CHEBI:29035"/>
        <label>1</label>
    </ligand>
</feature>
<keyword evidence="15" id="KW-1185">Reference proteome</keyword>
<dbReference type="InterPro" id="IPR006035">
    <property type="entry name" value="Ureohydrolase"/>
</dbReference>
<keyword evidence="7 10" id="KW-0464">Manganese</keyword>
<dbReference type="PIRSF" id="PIRSF036979">
    <property type="entry name" value="Arginase"/>
    <property type="match status" value="1"/>
</dbReference>
<organism evidence="14 15">
    <name type="scientific">Alkalicella caledoniensis</name>
    <dbReference type="NCBI Taxonomy" id="2731377"/>
    <lineage>
        <taxon>Bacteria</taxon>
        <taxon>Bacillati</taxon>
        <taxon>Bacillota</taxon>
        <taxon>Clostridia</taxon>
        <taxon>Eubacteriales</taxon>
        <taxon>Proteinivoracaceae</taxon>
        <taxon>Alkalicella</taxon>
    </lineage>
</organism>
<keyword evidence="6 12" id="KW-0378">Hydrolase</keyword>
<dbReference type="InterPro" id="IPR020855">
    <property type="entry name" value="Ureohydrolase_Mn_BS"/>
</dbReference>
<comment type="cofactor">
    <cofactor evidence="10 13">
        <name>Mn(2+)</name>
        <dbReference type="ChEBI" id="CHEBI:29035"/>
    </cofactor>
    <text evidence="10 13">Binds 2 manganese ions per subunit.</text>
</comment>
<evidence type="ECO:0000256" key="8">
    <source>
        <dbReference type="ARBA" id="ARBA00047391"/>
    </source>
</evidence>
<dbReference type="KEGG" id="acae:HYG86_08040"/>
<dbReference type="NCBIfam" id="TIGR01229">
    <property type="entry name" value="rocF_arginase"/>
    <property type="match status" value="1"/>
</dbReference>
<evidence type="ECO:0000256" key="2">
    <source>
        <dbReference type="ARBA" id="ARBA00012168"/>
    </source>
</evidence>
<dbReference type="RefSeq" id="WP_213168684.1">
    <property type="nucleotide sequence ID" value="NZ_CP058559.1"/>
</dbReference>
<dbReference type="PANTHER" id="PTHR43782">
    <property type="entry name" value="ARGINASE"/>
    <property type="match status" value="1"/>
</dbReference>
<dbReference type="UniPathway" id="UPA00158">
    <property type="reaction ID" value="UER00270"/>
</dbReference>
<evidence type="ECO:0000256" key="11">
    <source>
        <dbReference type="PROSITE-ProRule" id="PRU00742"/>
    </source>
</evidence>
<feature type="binding site" evidence="10">
    <location>
        <position position="122"/>
    </location>
    <ligand>
        <name>Mn(2+)</name>
        <dbReference type="ChEBI" id="CHEBI:29035"/>
        <label>1</label>
    </ligand>
</feature>
<comment type="pathway">
    <text evidence="1">Nitrogen metabolism; urea cycle; L-ornithine and urea from L-arginine: step 1/1.</text>
</comment>
<dbReference type="PANTHER" id="PTHR43782:SF3">
    <property type="entry name" value="ARGINASE"/>
    <property type="match status" value="1"/>
</dbReference>
<evidence type="ECO:0000256" key="1">
    <source>
        <dbReference type="ARBA" id="ARBA00005098"/>
    </source>
</evidence>
<comment type="catalytic activity">
    <reaction evidence="8 13">
        <text>L-arginine + H2O = urea + L-ornithine</text>
        <dbReference type="Rhea" id="RHEA:20569"/>
        <dbReference type="ChEBI" id="CHEBI:15377"/>
        <dbReference type="ChEBI" id="CHEBI:16199"/>
        <dbReference type="ChEBI" id="CHEBI:32682"/>
        <dbReference type="ChEBI" id="CHEBI:46911"/>
        <dbReference type="EC" id="3.5.3.1"/>
    </reaction>
</comment>
<comment type="similarity">
    <text evidence="11 12">Belongs to the arginase family.</text>
</comment>
<feature type="binding site" evidence="10">
    <location>
        <position position="124"/>
    </location>
    <ligand>
        <name>Mn(2+)</name>
        <dbReference type="ChEBI" id="CHEBI:29035"/>
        <label>2</label>
    </ligand>
</feature>
<evidence type="ECO:0000313" key="15">
    <source>
        <dbReference type="Proteomes" id="UP000516160"/>
    </source>
</evidence>
<evidence type="ECO:0000313" key="14">
    <source>
        <dbReference type="EMBL" id="QNO14740.1"/>
    </source>
</evidence>
<dbReference type="GO" id="GO:0004053">
    <property type="term" value="F:arginase activity"/>
    <property type="evidence" value="ECO:0007669"/>
    <property type="project" value="UniProtKB-UniRule"/>
</dbReference>
<evidence type="ECO:0000256" key="4">
    <source>
        <dbReference type="ARBA" id="ARBA00022503"/>
    </source>
</evidence>
<dbReference type="AlphaFoldDB" id="A0A7G9W7S8"/>
<dbReference type="PROSITE" id="PS51409">
    <property type="entry name" value="ARGINASE_2"/>
    <property type="match status" value="1"/>
</dbReference>
<dbReference type="Proteomes" id="UP000516160">
    <property type="component" value="Chromosome"/>
</dbReference>
<evidence type="ECO:0000256" key="13">
    <source>
        <dbReference type="RuleBase" id="RU361159"/>
    </source>
</evidence>
<feature type="binding site" evidence="10">
    <location>
        <position position="126"/>
    </location>
    <ligand>
        <name>Mn(2+)</name>
        <dbReference type="ChEBI" id="CHEBI:29035"/>
        <label>2</label>
    </ligand>
</feature>
<name>A0A7G9W7S8_ALKCA</name>
<evidence type="ECO:0000256" key="5">
    <source>
        <dbReference type="ARBA" id="ARBA00022723"/>
    </source>
</evidence>
<dbReference type="GO" id="GO:0005737">
    <property type="term" value="C:cytoplasm"/>
    <property type="evidence" value="ECO:0007669"/>
    <property type="project" value="TreeGrafter"/>
</dbReference>
<evidence type="ECO:0000256" key="12">
    <source>
        <dbReference type="RuleBase" id="RU003684"/>
    </source>
</evidence>
<evidence type="ECO:0000256" key="3">
    <source>
        <dbReference type="ARBA" id="ARBA00018123"/>
    </source>
</evidence>
<dbReference type="PROSITE" id="PS01053">
    <property type="entry name" value="ARGINASE_1"/>
    <property type="match status" value="1"/>
</dbReference>
<keyword evidence="4 13" id="KW-0056">Arginine metabolism</keyword>
<evidence type="ECO:0000256" key="6">
    <source>
        <dbReference type="ARBA" id="ARBA00022801"/>
    </source>
</evidence>
<evidence type="ECO:0000256" key="10">
    <source>
        <dbReference type="PIRSR" id="PIRSR036979-1"/>
    </source>
</evidence>
<dbReference type="PRINTS" id="PR00116">
    <property type="entry name" value="ARGINASE"/>
</dbReference>
<feature type="binding site" evidence="10">
    <location>
        <position position="228"/>
    </location>
    <ligand>
        <name>Mn(2+)</name>
        <dbReference type="ChEBI" id="CHEBI:29035"/>
        <label>1</label>
    </ligand>
</feature>
<accession>A0A7G9W7S8</accession>
<evidence type="ECO:0000256" key="9">
    <source>
        <dbReference type="NCBIfam" id="TIGR01229"/>
    </source>
</evidence>
<evidence type="ECO:0000256" key="7">
    <source>
        <dbReference type="ARBA" id="ARBA00023211"/>
    </source>
</evidence>
<dbReference type="GO" id="GO:0000050">
    <property type="term" value="P:urea cycle"/>
    <property type="evidence" value="ECO:0007669"/>
    <property type="project" value="UniProtKB-UniPathway"/>
</dbReference>
<dbReference type="InterPro" id="IPR023696">
    <property type="entry name" value="Ureohydrolase_dom_sf"/>
</dbReference>
<dbReference type="CDD" id="cd09989">
    <property type="entry name" value="Arginase"/>
    <property type="match status" value="1"/>
</dbReference>
<dbReference type="EC" id="3.5.3.1" evidence="2 9"/>
<reference evidence="14 15" key="1">
    <citation type="submission" date="2020-07" db="EMBL/GenBank/DDBJ databases">
        <title>Alkalicella. sp. LB2 genome.</title>
        <authorList>
            <person name="Postec A."/>
            <person name="Quemeneur M."/>
        </authorList>
    </citation>
    <scope>NUCLEOTIDE SEQUENCE [LARGE SCALE GENOMIC DNA]</scope>
    <source>
        <strain evidence="14 15">LB2</strain>
    </source>
</reference>
<proteinExistence type="inferred from homology"/>
<dbReference type="GO" id="GO:0006525">
    <property type="term" value="P:arginine metabolic process"/>
    <property type="evidence" value="ECO:0007669"/>
    <property type="project" value="UniProtKB-KW"/>
</dbReference>
<protein>
    <recommendedName>
        <fullName evidence="3 9">Arginase</fullName>
        <ecNumber evidence="2 9">3.5.3.1</ecNumber>
    </recommendedName>
</protein>
<dbReference type="EMBL" id="CP058559">
    <property type="protein sequence ID" value="QNO14740.1"/>
    <property type="molecule type" value="Genomic_DNA"/>
</dbReference>
<dbReference type="Pfam" id="PF00491">
    <property type="entry name" value="Arginase"/>
    <property type="match status" value="1"/>
</dbReference>
<dbReference type="SUPFAM" id="SSF52768">
    <property type="entry name" value="Arginase/deacetylase"/>
    <property type="match status" value="1"/>
</dbReference>